<evidence type="ECO:0000256" key="1">
    <source>
        <dbReference type="ARBA" id="ARBA00001947"/>
    </source>
</evidence>
<dbReference type="PANTHER" id="PTHR42813">
    <property type="entry name" value="ZINC-TYPE ALCOHOL DEHYDROGENASE-LIKE"/>
    <property type="match status" value="1"/>
</dbReference>
<organism evidence="8">
    <name type="scientific">Alkalihalophilus sp. As8PL</name>
    <dbReference type="NCBI Taxonomy" id="3237103"/>
    <lineage>
        <taxon>Bacteria</taxon>
        <taxon>Bacillati</taxon>
        <taxon>Bacillota</taxon>
        <taxon>Bacilli</taxon>
        <taxon>Bacillales</taxon>
        <taxon>Bacillaceae</taxon>
        <taxon>Alkalihalophilus</taxon>
    </lineage>
</organism>
<keyword evidence="3 5" id="KW-0862">Zinc</keyword>
<evidence type="ECO:0000259" key="7">
    <source>
        <dbReference type="Pfam" id="PF08240"/>
    </source>
</evidence>
<dbReference type="PANTHER" id="PTHR42813:SF2">
    <property type="entry name" value="DEHYDROGENASE, ZINC-CONTAINING, PUTATIVE (AFU_ORTHOLOGUE AFUA_2G02810)-RELATED"/>
    <property type="match status" value="1"/>
</dbReference>
<evidence type="ECO:0000256" key="2">
    <source>
        <dbReference type="ARBA" id="ARBA00022723"/>
    </source>
</evidence>
<dbReference type="RefSeq" id="WP_368503352.1">
    <property type="nucleotide sequence ID" value="NZ_CP162551.1"/>
</dbReference>
<dbReference type="EC" id="1.1.1.-" evidence="8"/>
<dbReference type="Gene3D" id="3.90.180.10">
    <property type="entry name" value="Medium-chain alcohol dehydrogenases, catalytic domain"/>
    <property type="match status" value="1"/>
</dbReference>
<dbReference type="GO" id="GO:0016491">
    <property type="term" value="F:oxidoreductase activity"/>
    <property type="evidence" value="ECO:0007669"/>
    <property type="project" value="UniProtKB-KW"/>
</dbReference>
<keyword evidence="4 8" id="KW-0560">Oxidoreductase</keyword>
<accession>A0AB39BPE0</accession>
<dbReference type="Pfam" id="PF08240">
    <property type="entry name" value="ADH_N"/>
    <property type="match status" value="1"/>
</dbReference>
<dbReference type="Pfam" id="PF00107">
    <property type="entry name" value="ADH_zinc_N"/>
    <property type="match status" value="1"/>
</dbReference>
<dbReference type="EMBL" id="CP162551">
    <property type="protein sequence ID" value="XDI35815.1"/>
    <property type="molecule type" value="Genomic_DNA"/>
</dbReference>
<evidence type="ECO:0000256" key="5">
    <source>
        <dbReference type="RuleBase" id="RU361277"/>
    </source>
</evidence>
<dbReference type="InterPro" id="IPR013149">
    <property type="entry name" value="ADH-like_C"/>
</dbReference>
<dbReference type="CDD" id="cd08283">
    <property type="entry name" value="FDH_like_1"/>
    <property type="match status" value="1"/>
</dbReference>
<sequence length="377" mass="41726">MKAVTYQGNHHVEVKEVPDAKLEKKDDVIVRITSTAICGSDLHLYQGNMPLPKGYIIGHEPMGIVEEVGPDVERVKKGDRVVIPFNVSCGECIYCQHDLTSQCDNSNPHYDSGGYFGYTEKFGNHPGGQAEYLKVPFGNYTPFVIPESCELEDESLLFLSDVLPTAYWSVVHAGVKKGDTVIVLGCGPVGLMTQKFAWMHGAKRVIAVDYLDYRLRRAKAMNQVEVFDFAAFKDMGEYLKEMTHGGADVVIDCVGMDGKKSPLEFLEQKLKLQGGTLGPIQIATKAVRKAGTVQITGVYGSLYNSFPLGAFFARNITLKMGQAPVIPFMPILLDKINNNDFDPKEIITHSLPLQDANKGYELFNNHEDDCIKVVLKP</sequence>
<proteinExistence type="inferred from homology"/>
<protein>
    <submittedName>
        <fullName evidence="8">Zinc-dependent alcohol dehydrogenase</fullName>
        <ecNumber evidence="8">1.1.1.-</ecNumber>
    </submittedName>
</protein>
<evidence type="ECO:0000259" key="6">
    <source>
        <dbReference type="Pfam" id="PF00107"/>
    </source>
</evidence>
<comment type="similarity">
    <text evidence="5">Belongs to the zinc-containing alcohol dehydrogenase family.</text>
</comment>
<name>A0AB39BPE0_9BACI</name>
<evidence type="ECO:0000256" key="3">
    <source>
        <dbReference type="ARBA" id="ARBA00022833"/>
    </source>
</evidence>
<dbReference type="SUPFAM" id="SSF50129">
    <property type="entry name" value="GroES-like"/>
    <property type="match status" value="1"/>
</dbReference>
<evidence type="ECO:0000256" key="4">
    <source>
        <dbReference type="ARBA" id="ARBA00023002"/>
    </source>
</evidence>
<reference evidence="8" key="1">
    <citation type="submission" date="2024-07" db="EMBL/GenBank/DDBJ databases">
        <title>Identification and characteristics of an arsenic-resistant bacterial isolate, which belongs to a novel species.</title>
        <authorList>
            <person name="Juszczyk A."/>
            <person name="Kowalczyk A."/>
            <person name="Was K."/>
            <person name="Kosowicz W."/>
            <person name="Budzyn A."/>
            <person name="Latowski D."/>
        </authorList>
    </citation>
    <scope>NUCLEOTIDE SEQUENCE</scope>
    <source>
        <strain evidence="8">As8PL</strain>
    </source>
</reference>
<dbReference type="GO" id="GO:0008270">
    <property type="term" value="F:zinc ion binding"/>
    <property type="evidence" value="ECO:0007669"/>
    <property type="project" value="InterPro"/>
</dbReference>
<dbReference type="AlphaFoldDB" id="A0AB39BPE0"/>
<comment type="cofactor">
    <cofactor evidence="1 5">
        <name>Zn(2+)</name>
        <dbReference type="ChEBI" id="CHEBI:29105"/>
    </cofactor>
</comment>
<dbReference type="SUPFAM" id="SSF51735">
    <property type="entry name" value="NAD(P)-binding Rossmann-fold domains"/>
    <property type="match status" value="1"/>
</dbReference>
<dbReference type="InterPro" id="IPR013154">
    <property type="entry name" value="ADH-like_N"/>
</dbReference>
<dbReference type="PROSITE" id="PS00059">
    <property type="entry name" value="ADH_ZINC"/>
    <property type="match status" value="1"/>
</dbReference>
<feature type="domain" description="Alcohol dehydrogenase-like C-terminal" evidence="6">
    <location>
        <begin position="188"/>
        <end position="255"/>
    </location>
</feature>
<dbReference type="InterPro" id="IPR036291">
    <property type="entry name" value="NAD(P)-bd_dom_sf"/>
</dbReference>
<feature type="domain" description="Alcohol dehydrogenase-like N-terminal" evidence="7">
    <location>
        <begin position="25"/>
        <end position="140"/>
    </location>
</feature>
<keyword evidence="2 5" id="KW-0479">Metal-binding</keyword>
<dbReference type="InterPro" id="IPR011032">
    <property type="entry name" value="GroES-like_sf"/>
</dbReference>
<dbReference type="Gene3D" id="3.40.50.720">
    <property type="entry name" value="NAD(P)-binding Rossmann-like Domain"/>
    <property type="match status" value="1"/>
</dbReference>
<evidence type="ECO:0000313" key="8">
    <source>
        <dbReference type="EMBL" id="XDI35815.1"/>
    </source>
</evidence>
<dbReference type="InterPro" id="IPR002328">
    <property type="entry name" value="ADH_Zn_CS"/>
</dbReference>
<gene>
    <name evidence="8" type="ORF">AB3N04_14015</name>
</gene>